<proteinExistence type="predicted"/>
<gene>
    <name evidence="2" type="ORF">QO011_002506</name>
</gene>
<evidence type="ECO:0000259" key="1">
    <source>
        <dbReference type="Pfam" id="PF07812"/>
    </source>
</evidence>
<protein>
    <recommendedName>
        <fullName evidence="1">TfuA-like core domain-containing protein</fullName>
    </recommendedName>
</protein>
<dbReference type="InterPro" id="IPR012924">
    <property type="entry name" value="TfuA_core"/>
</dbReference>
<dbReference type="RefSeq" id="WP_307272251.1">
    <property type="nucleotide sequence ID" value="NZ_JAUSVX010000003.1"/>
</dbReference>
<accession>A0ABU0J5F3</accession>
<reference evidence="2 3" key="1">
    <citation type="submission" date="2023-07" db="EMBL/GenBank/DDBJ databases">
        <title>Genomic Encyclopedia of Type Strains, Phase IV (KMG-IV): sequencing the most valuable type-strain genomes for metagenomic binning, comparative biology and taxonomic classification.</title>
        <authorList>
            <person name="Goeker M."/>
        </authorList>
    </citation>
    <scope>NUCLEOTIDE SEQUENCE [LARGE SCALE GENOMIC DNA]</scope>
    <source>
        <strain evidence="2 3">DSM 19619</strain>
    </source>
</reference>
<name>A0ABU0J5F3_9HYPH</name>
<feature type="domain" description="TfuA-like core" evidence="1">
    <location>
        <begin position="53"/>
        <end position="179"/>
    </location>
</feature>
<dbReference type="Proteomes" id="UP001242480">
    <property type="component" value="Unassembled WGS sequence"/>
</dbReference>
<dbReference type="EMBL" id="JAUSVX010000003">
    <property type="protein sequence ID" value="MDQ0469495.1"/>
    <property type="molecule type" value="Genomic_DNA"/>
</dbReference>
<evidence type="ECO:0000313" key="3">
    <source>
        <dbReference type="Proteomes" id="UP001242480"/>
    </source>
</evidence>
<keyword evidence="3" id="KW-1185">Reference proteome</keyword>
<comment type="caution">
    <text evidence="2">The sequence shown here is derived from an EMBL/GenBank/DDBJ whole genome shotgun (WGS) entry which is preliminary data.</text>
</comment>
<dbReference type="Pfam" id="PF07812">
    <property type="entry name" value="TfuA"/>
    <property type="match status" value="1"/>
</dbReference>
<sequence>MTTGPIVVFLGPSLRREDAEALLPGGVFLPPARQGDVYRAVRAHRPARIGLIDGVFLNVPAVWHRELLWALAQGIAVFGAASMGALRAAELAAFGMVGVGKIHAAFRDGRYPPFEDMFEDDDEVAIAHGPSELGSMPVSDAMVDIRETLALAQAEGLLDRVERDGLASALKRLHFSERSFARLADAARDVLTADRAGAFSAWLDGHALSQKGRDAAELLRRIAAEERAAAPPIPVRLEPALVWERFVAAEQDAEASAEEEVVLAELGLDPQAFRDVAIAAMGRVDLGRASAGLPASEALARFRRRRGLASRASIEAWLETNALDAGDLPRIVAGESAADEGLAAVPLRHLRRAVLDELRLTDRYAALAERARRKADATGARRALPAAPVLDGALSWYFERRVGTPVPKSLDAHASSTGFSSADGFRAAVWLEFLYGNPST</sequence>
<organism evidence="2 3">
    <name type="scientific">Labrys wisconsinensis</name>
    <dbReference type="NCBI Taxonomy" id="425677"/>
    <lineage>
        <taxon>Bacteria</taxon>
        <taxon>Pseudomonadati</taxon>
        <taxon>Pseudomonadota</taxon>
        <taxon>Alphaproteobacteria</taxon>
        <taxon>Hyphomicrobiales</taxon>
        <taxon>Xanthobacteraceae</taxon>
        <taxon>Labrys</taxon>
    </lineage>
</organism>
<evidence type="ECO:0000313" key="2">
    <source>
        <dbReference type="EMBL" id="MDQ0469495.1"/>
    </source>
</evidence>